<evidence type="ECO:0000313" key="4">
    <source>
        <dbReference type="EMBL" id="KKB09045.1"/>
    </source>
</evidence>
<gene>
    <name evidence="4" type="ORF">VE26_03170</name>
</gene>
<evidence type="ECO:0000313" key="5">
    <source>
        <dbReference type="Proteomes" id="UP000033649"/>
    </source>
</evidence>
<dbReference type="OrthoDB" id="8445115at2"/>
<dbReference type="SUPFAM" id="SSF51445">
    <property type="entry name" value="(Trans)glycosidases"/>
    <property type="match status" value="1"/>
</dbReference>
<evidence type="ECO:0000259" key="1">
    <source>
        <dbReference type="Pfam" id="PF13547"/>
    </source>
</evidence>
<dbReference type="PATRIC" id="fig|429727.3.peg.661"/>
<proteinExistence type="predicted"/>
<dbReference type="Pfam" id="PF23666">
    <property type="entry name" value="Rcc01698_C"/>
    <property type="match status" value="1"/>
</dbReference>
<dbReference type="CDD" id="cd19607">
    <property type="entry name" value="GTA_TIM-barrel-like"/>
    <property type="match status" value="1"/>
</dbReference>
<dbReference type="InterPro" id="IPR025195">
    <property type="entry name" value="GTA_TIM_dom"/>
</dbReference>
<dbReference type="InterPro" id="IPR032876">
    <property type="entry name" value="J_dom"/>
</dbReference>
<dbReference type="Pfam" id="PF13547">
    <property type="entry name" value="GTA_TIM"/>
    <property type="match status" value="1"/>
</dbReference>
<feature type="domain" description="GTA TIM-barrel-like" evidence="1">
    <location>
        <begin position="406"/>
        <end position="693"/>
    </location>
</feature>
<protein>
    <recommendedName>
        <fullName evidence="6">Host specificity protein</fullName>
    </recommendedName>
</protein>
<name>A0A0F5FKH5_9HYPH</name>
<dbReference type="Pfam" id="PF13550">
    <property type="entry name" value="Phage-tail_3"/>
    <property type="match status" value="1"/>
</dbReference>
<feature type="domain" description="Tip attachment protein J" evidence="2">
    <location>
        <begin position="752"/>
        <end position="907"/>
    </location>
</feature>
<dbReference type="InterPro" id="IPR017853">
    <property type="entry name" value="GH"/>
</dbReference>
<dbReference type="RefSeq" id="WP_046103735.1">
    <property type="nucleotide sequence ID" value="NZ_JZEY01000054.1"/>
</dbReference>
<reference evidence="4 5" key="1">
    <citation type="submission" date="2015-03" db="EMBL/GenBank/DDBJ databases">
        <authorList>
            <person name="Hassan Y."/>
            <person name="Lepp D."/>
            <person name="Li X.-Z."/>
            <person name="Zhou T."/>
        </authorList>
    </citation>
    <scope>NUCLEOTIDE SEQUENCE [LARGE SCALE GENOMIC DNA]</scope>
    <source>
        <strain evidence="4 5">IPL18</strain>
    </source>
</reference>
<dbReference type="STRING" id="429727.VE26_03170"/>
<organism evidence="4 5">
    <name type="scientific">Devosia chinhatensis</name>
    <dbReference type="NCBI Taxonomy" id="429727"/>
    <lineage>
        <taxon>Bacteria</taxon>
        <taxon>Pseudomonadati</taxon>
        <taxon>Pseudomonadota</taxon>
        <taxon>Alphaproteobacteria</taxon>
        <taxon>Hyphomicrobiales</taxon>
        <taxon>Devosiaceae</taxon>
        <taxon>Devosia</taxon>
    </lineage>
</organism>
<evidence type="ECO:0000259" key="2">
    <source>
        <dbReference type="Pfam" id="PF13550"/>
    </source>
</evidence>
<comment type="caution">
    <text evidence="4">The sequence shown here is derived from an EMBL/GenBank/DDBJ whole genome shotgun (WGS) entry which is preliminary data.</text>
</comment>
<dbReference type="AlphaFoldDB" id="A0A0F5FKH5"/>
<dbReference type="EMBL" id="JZEY01000054">
    <property type="protein sequence ID" value="KKB09045.1"/>
    <property type="molecule type" value="Genomic_DNA"/>
</dbReference>
<keyword evidence="5" id="KW-1185">Reference proteome</keyword>
<dbReference type="Gene3D" id="3.20.20.80">
    <property type="entry name" value="Glycosidases"/>
    <property type="match status" value="1"/>
</dbReference>
<accession>A0A0F5FKH5</accession>
<dbReference type="InterPro" id="IPR056490">
    <property type="entry name" value="Rcc01698_C"/>
</dbReference>
<feature type="domain" description="Rcc01698-like C-terminal" evidence="3">
    <location>
        <begin position="997"/>
        <end position="1094"/>
    </location>
</feature>
<evidence type="ECO:0008006" key="6">
    <source>
        <dbReference type="Google" id="ProtNLM"/>
    </source>
</evidence>
<sequence length="1248" mass="132846">MATLALSVAGQFVGGVLGGPIGATIGRALGALAGSAVDNALFGDRTSAEAPLFDVRLSGSSEGAPIPRLYGWGRLSGNIIWGRELLRHVSETAGAKGMSQPGETSEEILASFALGLCEGPVARMGRIWADGQLLDTAGLTLRFYQGDEQQMPDSLIEAIQGGGNAPAYRGLCYLVVENLPLSRFGNRIPQLSVEVCRVVGELEPAIRAVTVIPGATEFGYDPVPRVRMTGPGEGISENAHLLAGVSDWTWSIDELVALCPNLEHVALVVSWFGSDLRCASCDIGPRVEGAARTIEGTTWQVGDRLRSDVPVVSSHGGGPAYGGTPSDGAVLAAIADLKARGLKVTLYPLMLMDVPQANGLPDPYGAGEQGAYPWRGRITCHPAPGQPGSPDGTAAAALQVAAFVPGYRAMVLHYAHLAMTAGGVDALLIGSEMRGLTQVRGPSDSFPFVAALVALAAEVRGIVGTQTQLTYAADWSEYSGYQQDGAKIFHLDPLWSSPHIDAIGIDNYMPLSDWRDGEDHADANAAPTAYDLDYLQGNIVGGEGFDWFYESEGERRAQRRHPITDGAHGESWIWRYKDLHAFWSQAHHDRPGGIRKATPTAWVPRSKPIWLTELGCGAVDKGANQPNIFGDDKSAEDGRPHFSSGLPDALIQRQLLRAHHRHWSDSTHNPAGMVDPARIYCWTWDARPYPAFPALDQVWSDGPNHRTGHWLTGRLGALASDELVEAIAFDHGVSVKATPNAPLVSGFVIHGPGTARQAIEPILELTGQNLVARDGQLHCVVAGGGPVEAIAPDVLAAIDAPITSRRRGNAIEQPGRLALGHLDRERDYLSANATALRPGDGMLVSESLPVVLDGASARRAAERLLDRRAKDADRIDFALPPSSVHLQPGDRIALEGVVEGPFEISEIRDGAVRRITAVSVPRRDAVASNVDRPHGGFGAPLPEVRPVIVTMHLPPLPEDAGRTRLLVGAYAKPWPSSVRVNDEHRGAGLADLTQPLVMGATLSALPPGPPSVWDRGNTLLIELAAGHVSDSTELATLGGANRIAVENDGGGWEVIGFAQAELVAPRQYRLTRLLRGLEGTDMQILGTSAGRRVVVLDGHSAMVPIDAHRIGETRMLRVYAGIRDAGGQAVLLTPEAGPALPLAPVHLRAARRDDGTIVFSWTRRSRADGDGWGLAEPPLEHVPEQWRVGIHNAGMPVRTIETSSIAAAYSHAEQLTDFGAPAGPFTFSVAQVSPVLGPGHAAWRSFHD</sequence>
<dbReference type="Proteomes" id="UP000033649">
    <property type="component" value="Unassembled WGS sequence"/>
</dbReference>
<evidence type="ECO:0000259" key="3">
    <source>
        <dbReference type="Pfam" id="PF23666"/>
    </source>
</evidence>